<dbReference type="SMART" id="SM00668">
    <property type="entry name" value="CTLH"/>
    <property type="match status" value="1"/>
</dbReference>
<protein>
    <recommendedName>
        <fullName evidence="2">CTLH domain-containing protein</fullName>
    </recommendedName>
</protein>
<dbReference type="EMBL" id="CAJHUC010003113">
    <property type="protein sequence ID" value="CAD7705385.1"/>
    <property type="molecule type" value="Genomic_DNA"/>
</dbReference>
<accession>A0A8S1JJ01</accession>
<dbReference type="OrthoDB" id="2415936at2759"/>
<feature type="compositionally biased region" description="Basic and acidic residues" evidence="1">
    <location>
        <begin position="361"/>
        <end position="375"/>
    </location>
</feature>
<evidence type="ECO:0000313" key="4">
    <source>
        <dbReference type="Proteomes" id="UP000708148"/>
    </source>
</evidence>
<name>A0A8S1JJ01_9CHLO</name>
<dbReference type="InterPro" id="IPR006595">
    <property type="entry name" value="CTLH_C"/>
</dbReference>
<evidence type="ECO:0000259" key="2">
    <source>
        <dbReference type="PROSITE" id="PS50897"/>
    </source>
</evidence>
<feature type="region of interest" description="Disordered" evidence="1">
    <location>
        <begin position="1"/>
        <end position="147"/>
    </location>
</feature>
<organism evidence="3 4">
    <name type="scientific">Ostreobium quekettii</name>
    <dbReference type="NCBI Taxonomy" id="121088"/>
    <lineage>
        <taxon>Eukaryota</taxon>
        <taxon>Viridiplantae</taxon>
        <taxon>Chlorophyta</taxon>
        <taxon>core chlorophytes</taxon>
        <taxon>Ulvophyceae</taxon>
        <taxon>TCBD clade</taxon>
        <taxon>Bryopsidales</taxon>
        <taxon>Ostreobineae</taxon>
        <taxon>Ostreobiaceae</taxon>
        <taxon>Ostreobium</taxon>
    </lineage>
</organism>
<feature type="domain" description="CTLH" evidence="2">
    <location>
        <begin position="179"/>
        <end position="236"/>
    </location>
</feature>
<dbReference type="PROSITE" id="PS50897">
    <property type="entry name" value="CTLH"/>
    <property type="match status" value="1"/>
</dbReference>
<comment type="caution">
    <text evidence="3">The sequence shown here is derived from an EMBL/GenBank/DDBJ whole genome shotgun (WGS) entry which is preliminary data.</text>
</comment>
<feature type="compositionally biased region" description="Polar residues" evidence="1">
    <location>
        <begin position="134"/>
        <end position="143"/>
    </location>
</feature>
<evidence type="ECO:0000256" key="1">
    <source>
        <dbReference type="SAM" id="MobiDB-lite"/>
    </source>
</evidence>
<reference evidence="3" key="1">
    <citation type="submission" date="2020-12" db="EMBL/GenBank/DDBJ databases">
        <authorList>
            <person name="Iha C."/>
        </authorList>
    </citation>
    <scope>NUCLEOTIDE SEQUENCE</scope>
</reference>
<feature type="compositionally biased region" description="Acidic residues" evidence="1">
    <location>
        <begin position="380"/>
        <end position="400"/>
    </location>
</feature>
<dbReference type="Proteomes" id="UP000708148">
    <property type="component" value="Unassembled WGS sequence"/>
</dbReference>
<feature type="compositionally biased region" description="Acidic residues" evidence="1">
    <location>
        <begin position="20"/>
        <end position="32"/>
    </location>
</feature>
<evidence type="ECO:0000313" key="3">
    <source>
        <dbReference type="EMBL" id="CAD7705385.1"/>
    </source>
</evidence>
<feature type="compositionally biased region" description="Low complexity" evidence="1">
    <location>
        <begin position="113"/>
        <end position="125"/>
    </location>
</feature>
<keyword evidence="4" id="KW-1185">Reference proteome</keyword>
<proteinExistence type="predicted"/>
<feature type="region of interest" description="Disordered" evidence="1">
    <location>
        <begin position="345"/>
        <end position="400"/>
    </location>
</feature>
<gene>
    <name evidence="3" type="ORF">OSTQU699_LOCUS10740</name>
</gene>
<dbReference type="AlphaFoldDB" id="A0A8S1JJ01"/>
<sequence length="440" mass="47832">MERNEASEGEISVPKVQEVDLGDAADLMDTDEGAPKQVDDEQTQGVPHLSGKDVDLPSASHSESAQAKGAGSKPTQPLARCGSHQRSAQRAQEDNPEGMVTTMERQPEQEVESQPTSRSQSQSPPKKILKTHQRQSPVSSRTEASPVLVQASDADDESNGGVPKGNESSCPVKFKCDPKLALILRLLRMVKEGQYLAAMDKISEIDGKLFENHPDILFELWRFEVLRIAGTGAHDAALEIVRKKLTPLLRKGCQADLFPMLQDTLKSIMSSNHELPSTARLCSLLQTALQESLGLPGPALARLLKALLLAHLRWFRKQRCQDVFQKLLAIDVLRQCESTPVPAPCGTATLLSQEDGGAARPEVEEGRTEGSHDEPPPLEAEIEDSLGSDWGGEDSDMDSMDEDGIVQVMEVLALPRTAAIDLLMQHDGNAEAAILNVLND</sequence>